<feature type="non-terminal residue" evidence="1">
    <location>
        <position position="129"/>
    </location>
</feature>
<dbReference type="OrthoDB" id="2686689at2759"/>
<dbReference type="EMBL" id="CACRXK020028652">
    <property type="protein sequence ID" value="CAB4041643.1"/>
    <property type="molecule type" value="Genomic_DNA"/>
</dbReference>
<reference evidence="1" key="1">
    <citation type="submission" date="2020-04" db="EMBL/GenBank/DDBJ databases">
        <authorList>
            <person name="Alioto T."/>
            <person name="Alioto T."/>
            <person name="Gomez Garrido J."/>
        </authorList>
    </citation>
    <scope>NUCLEOTIDE SEQUENCE</scope>
    <source>
        <strain evidence="1">A484AB</strain>
    </source>
</reference>
<organism evidence="1 2">
    <name type="scientific">Paramuricea clavata</name>
    <name type="common">Red gorgonian</name>
    <name type="synonym">Violescent sea-whip</name>
    <dbReference type="NCBI Taxonomy" id="317549"/>
    <lineage>
        <taxon>Eukaryota</taxon>
        <taxon>Metazoa</taxon>
        <taxon>Cnidaria</taxon>
        <taxon>Anthozoa</taxon>
        <taxon>Octocorallia</taxon>
        <taxon>Malacalcyonacea</taxon>
        <taxon>Plexauridae</taxon>
        <taxon>Paramuricea</taxon>
    </lineage>
</organism>
<comment type="caution">
    <text evidence="1">The sequence shown here is derived from an EMBL/GenBank/DDBJ whole genome shotgun (WGS) entry which is preliminary data.</text>
</comment>
<dbReference type="Proteomes" id="UP001152795">
    <property type="component" value="Unassembled WGS sequence"/>
</dbReference>
<accession>A0A7D9M4C0</accession>
<evidence type="ECO:0000313" key="2">
    <source>
        <dbReference type="Proteomes" id="UP001152795"/>
    </source>
</evidence>
<protein>
    <submittedName>
        <fullName evidence="1">Nuclear pore complex Nup107</fullName>
    </submittedName>
</protein>
<evidence type="ECO:0000313" key="1">
    <source>
        <dbReference type="EMBL" id="CAB4041643.1"/>
    </source>
</evidence>
<keyword evidence="2" id="KW-1185">Reference proteome</keyword>
<sequence length="129" mass="14481">MADRDYLVTAINDVLTTLNRYVDLDSSSTDLQPVISRLDYLQRLVVNLAIDDFLAYRTLVEIDNNETISGYRASIDTTGQRGRPSFEIGEEQLSYLLEQGFNVRDIGSILGVSVHTVERRMSSFGLTVS</sequence>
<name>A0A7D9M4C0_PARCT</name>
<dbReference type="AlphaFoldDB" id="A0A7D9M4C0"/>
<proteinExistence type="predicted"/>
<gene>
    <name evidence="1" type="ORF">PACLA_8A040293</name>
</gene>